<dbReference type="SUPFAM" id="SSF48317">
    <property type="entry name" value="Acid phosphatase/Vanadium-dependent haloperoxidase"/>
    <property type="match status" value="1"/>
</dbReference>
<keyword evidence="1" id="KW-0472">Membrane</keyword>
<keyword evidence="1" id="KW-1133">Transmembrane helix</keyword>
<feature type="transmembrane region" description="Helical" evidence="1">
    <location>
        <begin position="320"/>
        <end position="342"/>
    </location>
</feature>
<gene>
    <name evidence="3" type="ORF">SCHIN_v1c01810</name>
</gene>
<feature type="transmembrane region" description="Helical" evidence="1">
    <location>
        <begin position="61"/>
        <end position="81"/>
    </location>
</feature>
<dbReference type="RefSeq" id="WP_166507773.1">
    <property type="nucleotide sequence ID" value="NZ_CP043026.1"/>
</dbReference>
<dbReference type="Pfam" id="PF01569">
    <property type="entry name" value="PAP2"/>
    <property type="match status" value="1"/>
</dbReference>
<dbReference type="Gene3D" id="1.20.144.10">
    <property type="entry name" value="Phosphatidic acid phosphatase type 2/haloperoxidase"/>
    <property type="match status" value="1"/>
</dbReference>
<dbReference type="EMBL" id="CP043026">
    <property type="protein sequence ID" value="QEH61379.1"/>
    <property type="molecule type" value="Genomic_DNA"/>
</dbReference>
<dbReference type="InterPro" id="IPR000326">
    <property type="entry name" value="PAP2/HPO"/>
</dbReference>
<evidence type="ECO:0000313" key="3">
    <source>
        <dbReference type="EMBL" id="QEH61379.1"/>
    </source>
</evidence>
<reference evidence="3 4" key="1">
    <citation type="submission" date="2019-08" db="EMBL/GenBank/DDBJ databases">
        <title>Complete genome sequence of Spiroplasma chinense CCH (DSM 19755).</title>
        <authorList>
            <person name="Shen H.-Y."/>
            <person name="Lin Y.-C."/>
            <person name="Chou L."/>
            <person name="Kuo C.-H."/>
        </authorList>
    </citation>
    <scope>NUCLEOTIDE SEQUENCE [LARGE SCALE GENOMIC DNA]</scope>
    <source>
        <strain evidence="3 4">CCH</strain>
    </source>
</reference>
<sequence>MNFFKKDGTFWKFKVPIFVLFCLSLILFIIASFYDQQMADVTFKVFNNKFLKALTVFMDEMGLYIFEPIAFILFAIWWESFIYYQNKHAKNNFVRNNKWIHYSYYVLALSIYIGILVSQSITRFENWDNGFGHDRDAKIMDTILYRYWAYGVVRVIQTSIVLISTYYLRFVFSKRSDVLEQQYWVDSFKALLYMMILAFFIMIVKWSFGRPFWFHVHFSEILAEKQKEDPSWVYDNTHINWGTGVDGTGPVEYYPWWKPNHFFDSLKYWFLSEADKRKVTNVWYARAFPSGHTNSTFAAFGLWFCFIGEHKGRKMTNKKVWMLAFCFILLCTMKYSLFIMGFHWITDLEISTIFAILMIPAINSLVDRHMTFYINKFRTKVLKQELKATIVDTKKGFWLCYQWSYGIQPIGWYSNSKDKDSKIAKVIKRHSLVK</sequence>
<name>A0A5B9Y3X8_9MOLU</name>
<dbReference type="AlphaFoldDB" id="A0A5B9Y3X8"/>
<protein>
    <submittedName>
        <fullName evidence="3">Phosphatase PAP2 family protein</fullName>
    </submittedName>
</protein>
<feature type="domain" description="Phosphatidic acid phosphatase type 2/haloperoxidase" evidence="2">
    <location>
        <begin position="190"/>
        <end position="367"/>
    </location>
</feature>
<keyword evidence="4" id="KW-1185">Reference proteome</keyword>
<dbReference type="InterPro" id="IPR036938">
    <property type="entry name" value="PAP2/HPO_sf"/>
</dbReference>
<evidence type="ECO:0000259" key="2">
    <source>
        <dbReference type="Pfam" id="PF01569"/>
    </source>
</evidence>
<dbReference type="Proteomes" id="UP000323144">
    <property type="component" value="Chromosome"/>
</dbReference>
<feature type="transmembrane region" description="Helical" evidence="1">
    <location>
        <begin position="102"/>
        <end position="121"/>
    </location>
</feature>
<accession>A0A5B9Y3X8</accession>
<dbReference type="KEGG" id="schi:SCHIN_v1c01810"/>
<keyword evidence="1" id="KW-0812">Transmembrane</keyword>
<feature type="transmembrane region" description="Helical" evidence="1">
    <location>
        <begin position="15"/>
        <end position="34"/>
    </location>
</feature>
<feature type="transmembrane region" description="Helical" evidence="1">
    <location>
        <begin position="147"/>
        <end position="169"/>
    </location>
</feature>
<evidence type="ECO:0000256" key="1">
    <source>
        <dbReference type="SAM" id="Phobius"/>
    </source>
</evidence>
<organism evidence="3 4">
    <name type="scientific">Spiroplasma chinense</name>
    <dbReference type="NCBI Taxonomy" id="216932"/>
    <lineage>
        <taxon>Bacteria</taxon>
        <taxon>Bacillati</taxon>
        <taxon>Mycoplasmatota</taxon>
        <taxon>Mollicutes</taxon>
        <taxon>Entomoplasmatales</taxon>
        <taxon>Spiroplasmataceae</taxon>
        <taxon>Spiroplasma</taxon>
    </lineage>
</organism>
<feature type="transmembrane region" description="Helical" evidence="1">
    <location>
        <begin position="190"/>
        <end position="208"/>
    </location>
</feature>
<dbReference type="CDD" id="cd01610">
    <property type="entry name" value="PAP2_like"/>
    <property type="match status" value="1"/>
</dbReference>
<evidence type="ECO:0000313" key="4">
    <source>
        <dbReference type="Proteomes" id="UP000323144"/>
    </source>
</evidence>
<feature type="transmembrane region" description="Helical" evidence="1">
    <location>
        <begin position="348"/>
        <end position="366"/>
    </location>
</feature>
<proteinExistence type="predicted"/>